<evidence type="ECO:0000256" key="6">
    <source>
        <dbReference type="ARBA" id="ARBA00022777"/>
    </source>
</evidence>
<dbReference type="PANTHER" id="PTHR43527">
    <property type="entry name" value="4-DIPHOSPHOCYTIDYL-2-C-METHYL-D-ERYTHRITOL KINASE, CHLOROPLASTIC"/>
    <property type="match status" value="1"/>
</dbReference>
<dbReference type="GO" id="GO:0005524">
    <property type="term" value="F:ATP binding"/>
    <property type="evidence" value="ECO:0007669"/>
    <property type="project" value="UniProtKB-UniRule"/>
</dbReference>
<organism evidence="12">
    <name type="scientific">Thermosulfurimonas dismutans</name>
    <dbReference type="NCBI Taxonomy" id="999894"/>
    <lineage>
        <taxon>Bacteria</taxon>
        <taxon>Pseudomonadati</taxon>
        <taxon>Thermodesulfobacteriota</taxon>
        <taxon>Thermodesulfobacteria</taxon>
        <taxon>Thermodesulfobacteriales</taxon>
        <taxon>Thermodesulfobacteriaceae</taxon>
        <taxon>Thermosulfurimonas</taxon>
    </lineage>
</organism>
<dbReference type="SUPFAM" id="SSF54211">
    <property type="entry name" value="Ribosomal protein S5 domain 2-like"/>
    <property type="match status" value="1"/>
</dbReference>
<dbReference type="GO" id="GO:0050515">
    <property type="term" value="F:4-(cytidine 5'-diphospho)-2-C-methyl-D-erythritol kinase activity"/>
    <property type="evidence" value="ECO:0007669"/>
    <property type="project" value="UniProtKB-UniRule"/>
</dbReference>
<protein>
    <recommendedName>
        <fullName evidence="3 9">4-diphosphocytidyl-2-C-methyl-D-erythritol kinase</fullName>
        <shortName evidence="9">CMK</shortName>
        <ecNumber evidence="2 9">2.7.1.148</ecNumber>
    </recommendedName>
    <alternativeName>
        <fullName evidence="8 9">4-(cytidine-5'-diphospho)-2-C-methyl-D-erythritol kinase</fullName>
    </alternativeName>
</protein>
<accession>A0A7C3GJS0</accession>
<comment type="pathway">
    <text evidence="9">Isoprenoid biosynthesis; isopentenyl diphosphate biosynthesis via DXP pathway; isopentenyl diphosphate from 1-deoxy-D-xylulose 5-phosphate: step 3/6.</text>
</comment>
<comment type="function">
    <text evidence="9">Catalyzes the phosphorylation of the position 2 hydroxy group of 4-diphosphocytidyl-2C-methyl-D-erythritol.</text>
</comment>
<comment type="caution">
    <text evidence="12">The sequence shown here is derived from an EMBL/GenBank/DDBJ whole genome shotgun (WGS) entry which is preliminary data.</text>
</comment>
<dbReference type="InterPro" id="IPR020568">
    <property type="entry name" value="Ribosomal_Su5_D2-typ_SF"/>
</dbReference>
<dbReference type="EMBL" id="DRMH01000020">
    <property type="protein sequence ID" value="HFC97241.1"/>
    <property type="molecule type" value="Genomic_DNA"/>
</dbReference>
<dbReference type="Pfam" id="PF00288">
    <property type="entry name" value="GHMP_kinases_N"/>
    <property type="match status" value="1"/>
</dbReference>
<evidence type="ECO:0000256" key="5">
    <source>
        <dbReference type="ARBA" id="ARBA00022741"/>
    </source>
</evidence>
<dbReference type="InterPro" id="IPR036554">
    <property type="entry name" value="GHMP_kinase_C_sf"/>
</dbReference>
<keyword evidence="7 9" id="KW-0067">ATP-binding</keyword>
<evidence type="ECO:0000256" key="8">
    <source>
        <dbReference type="ARBA" id="ARBA00032554"/>
    </source>
</evidence>
<dbReference type="UniPathway" id="UPA00056">
    <property type="reaction ID" value="UER00094"/>
</dbReference>
<evidence type="ECO:0000313" key="12">
    <source>
        <dbReference type="EMBL" id="HFC97241.1"/>
    </source>
</evidence>
<dbReference type="Proteomes" id="UP000886043">
    <property type="component" value="Unassembled WGS sequence"/>
</dbReference>
<dbReference type="GO" id="GO:0019288">
    <property type="term" value="P:isopentenyl diphosphate biosynthetic process, methylerythritol 4-phosphate pathway"/>
    <property type="evidence" value="ECO:0007669"/>
    <property type="project" value="UniProtKB-UniRule"/>
</dbReference>
<name>A0A7C3GJS0_9BACT</name>
<evidence type="ECO:0000256" key="7">
    <source>
        <dbReference type="ARBA" id="ARBA00022840"/>
    </source>
</evidence>
<dbReference type="InterPro" id="IPR014721">
    <property type="entry name" value="Ribsml_uS5_D2-typ_fold_subgr"/>
</dbReference>
<sequence length="286" mass="31104">MRLYAPAKLNLFLRVLRRRPDGYHELETLFQKISLCDEVELKKATYISLEVKGEAPPGRENLCFRAAEAFLSRAAICAGVFIRLRKRIPAGTGLGGASSDAAAVLKGLSALYPGHLSEAELFSLAQTLGADVPFFLSPYATALARGIGDELSPFPETPAWYLVVVPPFRVSTSWAYQNLRLTKEKTPLNYGPKAPEGALNFEGVLENDFRAVVFERYPELYELEKALLSAGARACGLSGSGSALFGIFAEEGAARRAEAGLVTRFPAYAFYVVTNYKEGTPCSSTT</sequence>
<dbReference type="PIRSF" id="PIRSF010376">
    <property type="entry name" value="IspE"/>
    <property type="match status" value="1"/>
</dbReference>
<dbReference type="Gene3D" id="3.30.230.10">
    <property type="match status" value="1"/>
</dbReference>
<dbReference type="InterPro" id="IPR004424">
    <property type="entry name" value="IspE"/>
</dbReference>
<evidence type="ECO:0000256" key="2">
    <source>
        <dbReference type="ARBA" id="ARBA00012052"/>
    </source>
</evidence>
<dbReference type="EC" id="2.7.1.148" evidence="2 9"/>
<dbReference type="PANTHER" id="PTHR43527:SF2">
    <property type="entry name" value="4-DIPHOSPHOCYTIDYL-2-C-METHYL-D-ERYTHRITOL KINASE, CHLOROPLASTIC"/>
    <property type="match status" value="1"/>
</dbReference>
<dbReference type="SUPFAM" id="SSF55060">
    <property type="entry name" value="GHMP Kinase, C-terminal domain"/>
    <property type="match status" value="1"/>
</dbReference>
<keyword evidence="6 9" id="KW-0418">Kinase</keyword>
<feature type="domain" description="GHMP kinase N-terminal" evidence="10">
    <location>
        <begin position="61"/>
        <end position="136"/>
    </location>
</feature>
<dbReference type="Pfam" id="PF08544">
    <property type="entry name" value="GHMP_kinases_C"/>
    <property type="match status" value="1"/>
</dbReference>
<comment type="caution">
    <text evidence="9">Lacks conserved residue(s) required for the propagation of feature annotation.</text>
</comment>
<feature type="domain" description="GHMP kinase C-terminal" evidence="11">
    <location>
        <begin position="209"/>
        <end position="262"/>
    </location>
</feature>
<proteinExistence type="inferred from homology"/>
<evidence type="ECO:0000256" key="9">
    <source>
        <dbReference type="HAMAP-Rule" id="MF_00061"/>
    </source>
</evidence>
<dbReference type="GO" id="GO:0016114">
    <property type="term" value="P:terpenoid biosynthetic process"/>
    <property type="evidence" value="ECO:0007669"/>
    <property type="project" value="UniProtKB-UniRule"/>
</dbReference>
<dbReference type="InterPro" id="IPR013750">
    <property type="entry name" value="GHMP_kinase_C_dom"/>
</dbReference>
<reference evidence="12" key="1">
    <citation type="journal article" date="2020" name="mSystems">
        <title>Genome- and Community-Level Interaction Insights into Carbon Utilization and Element Cycling Functions of Hydrothermarchaeota in Hydrothermal Sediment.</title>
        <authorList>
            <person name="Zhou Z."/>
            <person name="Liu Y."/>
            <person name="Xu W."/>
            <person name="Pan J."/>
            <person name="Luo Z.H."/>
            <person name="Li M."/>
        </authorList>
    </citation>
    <scope>NUCLEOTIDE SEQUENCE [LARGE SCALE GENOMIC DNA]</scope>
    <source>
        <strain evidence="12">HyVt-483</strain>
    </source>
</reference>
<keyword evidence="5 9" id="KW-0547">Nucleotide-binding</keyword>
<dbReference type="InterPro" id="IPR006204">
    <property type="entry name" value="GHMP_kinase_N_dom"/>
</dbReference>
<evidence type="ECO:0000259" key="10">
    <source>
        <dbReference type="Pfam" id="PF00288"/>
    </source>
</evidence>
<feature type="active site" evidence="9">
    <location>
        <position position="131"/>
    </location>
</feature>
<dbReference type="Gene3D" id="3.30.70.890">
    <property type="entry name" value="GHMP kinase, C-terminal domain"/>
    <property type="match status" value="1"/>
</dbReference>
<evidence type="ECO:0000256" key="3">
    <source>
        <dbReference type="ARBA" id="ARBA00017473"/>
    </source>
</evidence>
<dbReference type="NCBIfam" id="TIGR00154">
    <property type="entry name" value="ispE"/>
    <property type="match status" value="1"/>
</dbReference>
<evidence type="ECO:0000256" key="1">
    <source>
        <dbReference type="ARBA" id="ARBA00009684"/>
    </source>
</evidence>
<evidence type="ECO:0000259" key="11">
    <source>
        <dbReference type="Pfam" id="PF08544"/>
    </source>
</evidence>
<gene>
    <name evidence="9 12" type="primary">ispE</name>
    <name evidence="12" type="ORF">ENJ40_02120</name>
</gene>
<keyword evidence="9" id="KW-0414">Isoprene biosynthesis</keyword>
<feature type="active site" evidence="9">
    <location>
        <position position="8"/>
    </location>
</feature>
<dbReference type="AlphaFoldDB" id="A0A7C3GJS0"/>
<comment type="catalytic activity">
    <reaction evidence="9">
        <text>4-CDP-2-C-methyl-D-erythritol + ATP = 4-CDP-2-C-methyl-D-erythritol 2-phosphate + ADP + H(+)</text>
        <dbReference type="Rhea" id="RHEA:18437"/>
        <dbReference type="ChEBI" id="CHEBI:15378"/>
        <dbReference type="ChEBI" id="CHEBI:30616"/>
        <dbReference type="ChEBI" id="CHEBI:57823"/>
        <dbReference type="ChEBI" id="CHEBI:57919"/>
        <dbReference type="ChEBI" id="CHEBI:456216"/>
        <dbReference type="EC" id="2.7.1.148"/>
    </reaction>
</comment>
<dbReference type="HAMAP" id="MF_00061">
    <property type="entry name" value="IspE"/>
    <property type="match status" value="1"/>
</dbReference>
<comment type="similarity">
    <text evidence="1 9">Belongs to the GHMP kinase family. IspE subfamily.</text>
</comment>
<evidence type="ECO:0000256" key="4">
    <source>
        <dbReference type="ARBA" id="ARBA00022679"/>
    </source>
</evidence>
<keyword evidence="4 9" id="KW-0808">Transferase</keyword>